<dbReference type="EMBL" id="ADWY01002059">
    <property type="protein sequence ID" value="EGH17789.1"/>
    <property type="molecule type" value="Genomic_DNA"/>
</dbReference>
<organism evidence="1 2">
    <name type="scientific">Pseudomonas savastanoi pv. glycinea str. race 4</name>
    <dbReference type="NCBI Taxonomy" id="875330"/>
    <lineage>
        <taxon>Bacteria</taxon>
        <taxon>Pseudomonadati</taxon>
        <taxon>Pseudomonadota</taxon>
        <taxon>Gammaproteobacteria</taxon>
        <taxon>Pseudomonadales</taxon>
        <taxon>Pseudomonadaceae</taxon>
        <taxon>Pseudomonas</taxon>
    </lineage>
</organism>
<comment type="caution">
    <text evidence="1">The sequence shown here is derived from an EMBL/GenBank/DDBJ whole genome shotgun (WGS) entry which is preliminary data.</text>
</comment>
<dbReference type="AlphaFoldDB" id="F3CEU7"/>
<feature type="non-terminal residue" evidence="1">
    <location>
        <position position="46"/>
    </location>
</feature>
<sequence length="46" mass="4836">MEGADDFTIWLGLTQAGIDEGHTSVFQLALVYQVVLDAAGSALAQL</sequence>
<reference evidence="1 2" key="1">
    <citation type="journal article" date="2011" name="PLoS Pathog.">
        <title>Dynamic evolution of pathogenicity revealed by sequencing and comparative genomics of 19 Pseudomonas syringae isolates.</title>
        <authorList>
            <person name="Baltrus D.A."/>
            <person name="Nishimura M.T."/>
            <person name="Romanchuk A."/>
            <person name="Chang J.H."/>
            <person name="Mukhtar M.S."/>
            <person name="Cherkis K."/>
            <person name="Roach J."/>
            <person name="Grant S.R."/>
            <person name="Jones C.D."/>
            <person name="Dangl J.L."/>
        </authorList>
    </citation>
    <scope>NUCLEOTIDE SEQUENCE [LARGE SCALE GENOMIC DNA]</scope>
    <source>
        <strain evidence="2">race 4</strain>
    </source>
</reference>
<accession>F3CEU7</accession>
<evidence type="ECO:0000313" key="1">
    <source>
        <dbReference type="EMBL" id="EGH17789.1"/>
    </source>
</evidence>
<dbReference type="Proteomes" id="UP000005466">
    <property type="component" value="Unassembled WGS sequence"/>
</dbReference>
<name>F3CEU7_PSESG</name>
<dbReference type="HOGENOM" id="CLU_3209627_0_0_6"/>
<evidence type="ECO:0000313" key="2">
    <source>
        <dbReference type="Proteomes" id="UP000005466"/>
    </source>
</evidence>
<gene>
    <name evidence="1" type="ORF">Pgy4_33066</name>
</gene>
<proteinExistence type="predicted"/>
<protein>
    <submittedName>
        <fullName evidence="1">Uncharacterized protein</fullName>
    </submittedName>
</protein>